<dbReference type="Gene3D" id="3.30.40.10">
    <property type="entry name" value="Zinc/RING finger domain, C3HC4 (zinc finger)"/>
    <property type="match status" value="1"/>
</dbReference>
<feature type="compositionally biased region" description="Basic residues" evidence="14">
    <location>
        <begin position="30"/>
        <end position="47"/>
    </location>
</feature>
<dbReference type="PROSITE" id="PS50071">
    <property type="entry name" value="HOMEOBOX_2"/>
    <property type="match status" value="1"/>
</dbReference>
<feature type="compositionally biased region" description="Polar residues" evidence="14">
    <location>
        <begin position="346"/>
        <end position="355"/>
    </location>
</feature>
<proteinExistence type="inferred from homology"/>
<feature type="domain" description="PHD-type" evidence="15">
    <location>
        <begin position="230"/>
        <end position="287"/>
    </location>
</feature>
<evidence type="ECO:0000256" key="4">
    <source>
        <dbReference type="ARBA" id="ARBA00022771"/>
    </source>
</evidence>
<dbReference type="Pfam" id="PF00046">
    <property type="entry name" value="Homeodomain"/>
    <property type="match status" value="1"/>
</dbReference>
<keyword evidence="7 11" id="KW-0238">DNA-binding</keyword>
<evidence type="ECO:0000256" key="1">
    <source>
        <dbReference type="ARBA" id="ARBA00004123"/>
    </source>
</evidence>
<feature type="compositionally biased region" description="Acidic residues" evidence="14">
    <location>
        <begin position="328"/>
        <end position="342"/>
    </location>
</feature>
<evidence type="ECO:0000256" key="3">
    <source>
        <dbReference type="ARBA" id="ARBA00022723"/>
    </source>
</evidence>
<dbReference type="InterPro" id="IPR011011">
    <property type="entry name" value="Znf_FYVE_PHD"/>
</dbReference>
<dbReference type="PROSITE" id="PS50016">
    <property type="entry name" value="ZF_PHD_2"/>
    <property type="match status" value="1"/>
</dbReference>
<evidence type="ECO:0000256" key="2">
    <source>
        <dbReference type="ARBA" id="ARBA00007427"/>
    </source>
</evidence>
<dbReference type="GO" id="GO:0043565">
    <property type="term" value="F:sequence-specific DNA binding"/>
    <property type="evidence" value="ECO:0007669"/>
    <property type="project" value="UniProtKB-ARBA"/>
</dbReference>
<dbReference type="SUPFAM" id="SSF57903">
    <property type="entry name" value="FYVE/PHD zinc finger"/>
    <property type="match status" value="1"/>
</dbReference>
<feature type="compositionally biased region" description="Basic residues" evidence="14">
    <location>
        <begin position="123"/>
        <end position="134"/>
    </location>
</feature>
<dbReference type="InterPro" id="IPR009057">
    <property type="entry name" value="Homeodomain-like_sf"/>
</dbReference>
<evidence type="ECO:0000313" key="18">
    <source>
        <dbReference type="Proteomes" id="UP000238479"/>
    </source>
</evidence>
<dbReference type="InterPro" id="IPR045876">
    <property type="entry name" value="PRHA-like_PHD-finger"/>
</dbReference>
<dbReference type="InterPro" id="IPR001356">
    <property type="entry name" value="HD"/>
</dbReference>
<keyword evidence="3" id="KW-0479">Metal-binding</keyword>
<dbReference type="EMBL" id="PDCK01000042">
    <property type="protein sequence ID" value="PRQ37171.1"/>
    <property type="molecule type" value="Genomic_DNA"/>
</dbReference>
<evidence type="ECO:0000256" key="11">
    <source>
        <dbReference type="PROSITE-ProRule" id="PRU00108"/>
    </source>
</evidence>
<dbReference type="AlphaFoldDB" id="A0A2P6QSL6"/>
<evidence type="ECO:0000256" key="7">
    <source>
        <dbReference type="ARBA" id="ARBA00023125"/>
    </source>
</evidence>
<evidence type="ECO:0000256" key="14">
    <source>
        <dbReference type="SAM" id="MobiDB-lite"/>
    </source>
</evidence>
<feature type="compositionally biased region" description="Basic and acidic residues" evidence="14">
    <location>
        <begin position="454"/>
        <end position="464"/>
    </location>
</feature>
<feature type="region of interest" description="Disordered" evidence="14">
    <location>
        <begin position="408"/>
        <end position="465"/>
    </location>
</feature>
<dbReference type="STRING" id="74649.A0A2P6QSL6"/>
<dbReference type="SMART" id="SM00249">
    <property type="entry name" value="PHD"/>
    <property type="match status" value="1"/>
</dbReference>
<comment type="caution">
    <text evidence="17">The sequence shown here is derived from an EMBL/GenBank/DDBJ whole genome shotgun (WGS) entry which is preliminary data.</text>
</comment>
<evidence type="ECO:0000256" key="12">
    <source>
        <dbReference type="PROSITE-ProRule" id="PRU00146"/>
    </source>
</evidence>
<feature type="region of interest" description="Disordered" evidence="14">
    <location>
        <begin position="562"/>
        <end position="614"/>
    </location>
</feature>
<dbReference type="GO" id="GO:0010557">
    <property type="term" value="P:positive regulation of macromolecule biosynthetic process"/>
    <property type="evidence" value="ECO:0007669"/>
    <property type="project" value="UniProtKB-ARBA"/>
</dbReference>
<evidence type="ECO:0000313" key="17">
    <source>
        <dbReference type="EMBL" id="PRQ37171.1"/>
    </source>
</evidence>
<feature type="DNA-binding region" description="Homeobox" evidence="11">
    <location>
        <begin position="464"/>
        <end position="523"/>
    </location>
</feature>
<organism evidence="17 18">
    <name type="scientific">Rosa chinensis</name>
    <name type="common">China rose</name>
    <dbReference type="NCBI Taxonomy" id="74649"/>
    <lineage>
        <taxon>Eukaryota</taxon>
        <taxon>Viridiplantae</taxon>
        <taxon>Streptophyta</taxon>
        <taxon>Embryophyta</taxon>
        <taxon>Tracheophyta</taxon>
        <taxon>Spermatophyta</taxon>
        <taxon>Magnoliopsida</taxon>
        <taxon>eudicotyledons</taxon>
        <taxon>Gunneridae</taxon>
        <taxon>Pentapetalae</taxon>
        <taxon>rosids</taxon>
        <taxon>fabids</taxon>
        <taxon>Rosales</taxon>
        <taxon>Rosaceae</taxon>
        <taxon>Rosoideae</taxon>
        <taxon>Rosoideae incertae sedis</taxon>
        <taxon>Rosa</taxon>
    </lineage>
</organism>
<evidence type="ECO:0000256" key="8">
    <source>
        <dbReference type="ARBA" id="ARBA00023155"/>
    </source>
</evidence>
<dbReference type="GO" id="GO:0003682">
    <property type="term" value="F:chromatin binding"/>
    <property type="evidence" value="ECO:0007669"/>
    <property type="project" value="TreeGrafter"/>
</dbReference>
<dbReference type="Pfam" id="PF00628">
    <property type="entry name" value="PHD"/>
    <property type="match status" value="1"/>
</dbReference>
<feature type="compositionally biased region" description="Acidic residues" evidence="14">
    <location>
        <begin position="359"/>
        <end position="368"/>
    </location>
</feature>
<dbReference type="OMA" id="EDWGPAK"/>
<evidence type="ECO:0000259" key="15">
    <source>
        <dbReference type="PROSITE" id="PS50016"/>
    </source>
</evidence>
<sequence length="699" mass="78418">MRGLGKKSSVQESGKSHYSTPLSKLLSSAKFKKGGKVSHVKKVKPKSKTTIASSLLKRRSADSSRKGTKNNDTSKKLTTRKGLHKACDADYSNKSSSVKLQNEKFSKDGSDEKGENADGETRIRKRRRKKKSKKNKVDVDETARLQRRTRYLLIKIKLEQNLIDAYSGEGWKGQSREKIKPEKELQRAENQILKCKLGIRDAIHQLHSLGSVGSIADSVIDPDGSVYHEHIFCAKCKLNEAFPDNDIVLCDGTCNAAFHQKCLDPPLDTENIPRGDQGWFCKFCECKMEILEVVNAHLGTCFSMDSTWQDVFKEEAAFPDGGNLLLNPDEEWPSDESDDDDYNPDRNVNSCSISREGSDENVSDDELSTDGSVGSDESTDGDIVSGRRQRSSVDYKKLYDEMFGKEGPVLEQVSDDEDWGPGKRKRREKESDAASTLMTLYESERNPDAVPTEVKSKPTTDTHVRRSCFRIPRNAVEKLRQVFSENELPSKAVKDNLSKELGLDPEKVSKWFKNTRYLALKTRKAEGTKNLHTSASEINKESRYENVTGKAVDLMASDFEDASTETVVHSPRNIKKSFRRKHPKSLSSTQKKNQQKGSSCLSPAKSNKDGMELSDDVSLKKLLKGRTKEKRANIIAGSGGESQVAELEMERLCKAKGRLENMRQKLLKFQIAKAKKSKKPPPHEQSVIYVPVAELKEKV</sequence>
<feature type="compositionally biased region" description="Basic and acidic residues" evidence="14">
    <location>
        <begin position="101"/>
        <end position="122"/>
    </location>
</feature>
<gene>
    <name evidence="17" type="ORF">RchiOBHm_Chr4g0399601</name>
</gene>
<comment type="similarity">
    <text evidence="2">Belongs to the PHD-associated homeobox family.</text>
</comment>
<dbReference type="PROSITE" id="PS01359">
    <property type="entry name" value="ZF_PHD_1"/>
    <property type="match status" value="1"/>
</dbReference>
<dbReference type="Gramene" id="PRQ37171">
    <property type="protein sequence ID" value="PRQ37171"/>
    <property type="gene ID" value="RchiOBHm_Chr4g0399601"/>
</dbReference>
<feature type="compositionally biased region" description="Polar residues" evidence="14">
    <location>
        <begin position="8"/>
        <end position="21"/>
    </location>
</feature>
<evidence type="ECO:0000256" key="5">
    <source>
        <dbReference type="ARBA" id="ARBA00022833"/>
    </source>
</evidence>
<keyword evidence="18" id="KW-1185">Reference proteome</keyword>
<dbReference type="GO" id="GO:0008270">
    <property type="term" value="F:zinc ion binding"/>
    <property type="evidence" value="ECO:0007669"/>
    <property type="project" value="UniProtKB-KW"/>
</dbReference>
<keyword evidence="5" id="KW-0862">Zinc</keyword>
<comment type="subcellular location">
    <subcellularLocation>
        <location evidence="1 11 13">Nucleus</location>
    </subcellularLocation>
</comment>
<keyword evidence="6" id="KW-0805">Transcription regulation</keyword>
<name>A0A2P6QSL6_ROSCH</name>
<dbReference type="InterPro" id="IPR019787">
    <property type="entry name" value="Znf_PHD-finger"/>
</dbReference>
<dbReference type="PANTHER" id="PTHR12628:SF10">
    <property type="entry name" value="HOMEOBOX DOMAIN-CONTAINING PROTEIN"/>
    <property type="match status" value="1"/>
</dbReference>
<dbReference type="InterPro" id="IPR019786">
    <property type="entry name" value="Zinc_finger_PHD-type_CS"/>
</dbReference>
<keyword evidence="10 11" id="KW-0539">Nucleus</keyword>
<evidence type="ECO:0000259" key="16">
    <source>
        <dbReference type="PROSITE" id="PS50071"/>
    </source>
</evidence>
<dbReference type="GO" id="GO:0045814">
    <property type="term" value="P:negative regulation of gene expression, epigenetic"/>
    <property type="evidence" value="ECO:0007669"/>
    <property type="project" value="TreeGrafter"/>
</dbReference>
<dbReference type="GO" id="GO:0005634">
    <property type="term" value="C:nucleus"/>
    <property type="evidence" value="ECO:0007669"/>
    <property type="project" value="UniProtKB-SubCell"/>
</dbReference>
<evidence type="ECO:0000256" key="6">
    <source>
        <dbReference type="ARBA" id="ARBA00023015"/>
    </source>
</evidence>
<feature type="region of interest" description="Disordered" evidence="14">
    <location>
        <begin position="319"/>
        <end position="390"/>
    </location>
</feature>
<evidence type="ECO:0000256" key="13">
    <source>
        <dbReference type="RuleBase" id="RU000682"/>
    </source>
</evidence>
<protein>
    <submittedName>
        <fullName evidence="17">Putative transcription factor Homobox-WOX family</fullName>
    </submittedName>
</protein>
<keyword evidence="4 12" id="KW-0863">Zinc-finger</keyword>
<keyword evidence="9" id="KW-0804">Transcription</keyword>
<dbReference type="CDD" id="cd00086">
    <property type="entry name" value="homeodomain"/>
    <property type="match status" value="1"/>
</dbReference>
<dbReference type="Proteomes" id="UP000238479">
    <property type="component" value="Chromosome 4"/>
</dbReference>
<dbReference type="PANTHER" id="PTHR12628">
    <property type="entry name" value="POLYCOMB-LIKE TRANSCRIPTION FACTOR"/>
    <property type="match status" value="1"/>
</dbReference>
<reference evidence="17 18" key="1">
    <citation type="journal article" date="2018" name="Nat. Genet.">
        <title>The Rosa genome provides new insights in the design of modern roses.</title>
        <authorList>
            <person name="Bendahmane M."/>
        </authorList>
    </citation>
    <scope>NUCLEOTIDE SEQUENCE [LARGE SCALE GENOMIC DNA]</scope>
    <source>
        <strain evidence="18">cv. Old Blush</strain>
    </source>
</reference>
<dbReference type="InterPro" id="IPR013083">
    <property type="entry name" value="Znf_RING/FYVE/PHD"/>
</dbReference>
<feature type="domain" description="Homeobox" evidence="16">
    <location>
        <begin position="462"/>
        <end position="522"/>
    </location>
</feature>
<dbReference type="SUPFAM" id="SSF46689">
    <property type="entry name" value="Homeodomain-like"/>
    <property type="match status" value="1"/>
</dbReference>
<dbReference type="FunFam" id="3.30.40.10:FF:000270">
    <property type="entry name" value="pathogenesis-related homeodomain protein-like"/>
    <property type="match status" value="1"/>
</dbReference>
<feature type="compositionally biased region" description="Polar residues" evidence="14">
    <location>
        <begin position="585"/>
        <end position="605"/>
    </location>
</feature>
<dbReference type="Gene3D" id="1.10.10.60">
    <property type="entry name" value="Homeodomain-like"/>
    <property type="match status" value="1"/>
</dbReference>
<feature type="region of interest" description="Disordered" evidence="14">
    <location>
        <begin position="1"/>
        <end position="140"/>
    </location>
</feature>
<evidence type="ECO:0000256" key="9">
    <source>
        <dbReference type="ARBA" id="ARBA00023163"/>
    </source>
</evidence>
<dbReference type="SMART" id="SM00389">
    <property type="entry name" value="HOX"/>
    <property type="match status" value="1"/>
</dbReference>
<dbReference type="GO" id="GO:0006355">
    <property type="term" value="P:regulation of DNA-templated transcription"/>
    <property type="evidence" value="ECO:0007669"/>
    <property type="project" value="UniProtKB-ARBA"/>
</dbReference>
<dbReference type="CDD" id="cd15504">
    <property type="entry name" value="PHD_PRHA_like"/>
    <property type="match status" value="1"/>
</dbReference>
<feature type="compositionally biased region" description="Basic residues" evidence="14">
    <location>
        <begin position="572"/>
        <end position="584"/>
    </location>
</feature>
<accession>A0A2P6QSL6</accession>
<dbReference type="InterPro" id="IPR001965">
    <property type="entry name" value="Znf_PHD"/>
</dbReference>
<dbReference type="FunFam" id="1.10.10.60:FF:000437">
    <property type="entry name" value="pathogenesis-related homeodomain protein"/>
    <property type="match status" value="1"/>
</dbReference>
<keyword evidence="8 11" id="KW-0371">Homeobox</keyword>
<evidence type="ECO:0000256" key="10">
    <source>
        <dbReference type="ARBA" id="ARBA00023242"/>
    </source>
</evidence>